<keyword evidence="2" id="KW-0812">Transmembrane</keyword>
<dbReference type="Proteomes" id="UP000013827">
    <property type="component" value="Unassembled WGS sequence"/>
</dbReference>
<evidence type="ECO:0000256" key="1">
    <source>
        <dbReference type="SAM" id="MobiDB-lite"/>
    </source>
</evidence>
<dbReference type="PaxDb" id="2903-EOD16043"/>
<organism evidence="3 4">
    <name type="scientific">Emiliania huxleyi (strain CCMP1516)</name>
    <dbReference type="NCBI Taxonomy" id="280463"/>
    <lineage>
        <taxon>Eukaryota</taxon>
        <taxon>Haptista</taxon>
        <taxon>Haptophyta</taxon>
        <taxon>Prymnesiophyceae</taxon>
        <taxon>Isochrysidales</taxon>
        <taxon>Noelaerhabdaceae</taxon>
        <taxon>Emiliania</taxon>
    </lineage>
</organism>
<keyword evidence="2" id="KW-0472">Membrane</keyword>
<reference evidence="4" key="1">
    <citation type="journal article" date="2013" name="Nature">
        <title>Pan genome of the phytoplankton Emiliania underpins its global distribution.</title>
        <authorList>
            <person name="Read B.A."/>
            <person name="Kegel J."/>
            <person name="Klute M.J."/>
            <person name="Kuo A."/>
            <person name="Lefebvre S.C."/>
            <person name="Maumus F."/>
            <person name="Mayer C."/>
            <person name="Miller J."/>
            <person name="Monier A."/>
            <person name="Salamov A."/>
            <person name="Young J."/>
            <person name="Aguilar M."/>
            <person name="Claverie J.M."/>
            <person name="Frickenhaus S."/>
            <person name="Gonzalez K."/>
            <person name="Herman E.K."/>
            <person name="Lin Y.C."/>
            <person name="Napier J."/>
            <person name="Ogata H."/>
            <person name="Sarno A.F."/>
            <person name="Shmutz J."/>
            <person name="Schroeder D."/>
            <person name="de Vargas C."/>
            <person name="Verret F."/>
            <person name="von Dassow P."/>
            <person name="Valentin K."/>
            <person name="Van de Peer Y."/>
            <person name="Wheeler G."/>
            <person name="Dacks J.B."/>
            <person name="Delwiche C.F."/>
            <person name="Dyhrman S.T."/>
            <person name="Glockner G."/>
            <person name="John U."/>
            <person name="Richards T."/>
            <person name="Worden A.Z."/>
            <person name="Zhang X."/>
            <person name="Grigoriev I.V."/>
            <person name="Allen A.E."/>
            <person name="Bidle K."/>
            <person name="Borodovsky M."/>
            <person name="Bowler C."/>
            <person name="Brownlee C."/>
            <person name="Cock J.M."/>
            <person name="Elias M."/>
            <person name="Gladyshev V.N."/>
            <person name="Groth M."/>
            <person name="Guda C."/>
            <person name="Hadaegh A."/>
            <person name="Iglesias-Rodriguez M.D."/>
            <person name="Jenkins J."/>
            <person name="Jones B.M."/>
            <person name="Lawson T."/>
            <person name="Leese F."/>
            <person name="Lindquist E."/>
            <person name="Lobanov A."/>
            <person name="Lomsadze A."/>
            <person name="Malik S.B."/>
            <person name="Marsh M.E."/>
            <person name="Mackinder L."/>
            <person name="Mock T."/>
            <person name="Mueller-Roeber B."/>
            <person name="Pagarete A."/>
            <person name="Parker M."/>
            <person name="Probert I."/>
            <person name="Quesneville H."/>
            <person name="Raines C."/>
            <person name="Rensing S.A."/>
            <person name="Riano-Pachon D.M."/>
            <person name="Richier S."/>
            <person name="Rokitta S."/>
            <person name="Shiraiwa Y."/>
            <person name="Soanes D.M."/>
            <person name="van der Giezen M."/>
            <person name="Wahlund T.M."/>
            <person name="Williams B."/>
            <person name="Wilson W."/>
            <person name="Wolfe G."/>
            <person name="Wurch L.L."/>
        </authorList>
    </citation>
    <scope>NUCLEOTIDE SEQUENCE</scope>
</reference>
<evidence type="ECO:0000313" key="3">
    <source>
        <dbReference type="EnsemblProtists" id="EOD16043"/>
    </source>
</evidence>
<evidence type="ECO:0000313" key="4">
    <source>
        <dbReference type="Proteomes" id="UP000013827"/>
    </source>
</evidence>
<accession>A0A0D3IXQ8</accession>
<dbReference type="InterPro" id="IPR046733">
    <property type="entry name" value="DUF6625"/>
</dbReference>
<name>A0A0D3IXQ8_EMIH1</name>
<dbReference type="EnsemblProtists" id="EOD16043">
    <property type="protein sequence ID" value="EOD16043"/>
    <property type="gene ID" value="EMIHUDRAFT_103122"/>
</dbReference>
<sequence>MAKRTDTQACHHHPGTTRHGYWLLLILFLCGPLGTLLFFVLLPPDTHSTDETGPYELGTKIVHLALAGSSRRARYVLDEYTVWGTFLAGVRDRLQCGPIRTVTDSSGEAILAVADMVDHDHIVIHADWSGGLGEAQASDGGGSTLVRDRRSGSDGLLRLGNSTRRRHRARSLPKLIEQVDALQAQGSRRGVSPEGSPELTPVEPCGARHPTFRLAMVVPWVTDMPPWITYFVASARRSSYLADFLVFHEMIEPPEHLPDNVRFIDLGVGGLSQLIGLRLGDELGMPVRNASLLIRSLRFMLDKWPRLVAEYKPAFGTIFEQYLGDYSHWGYCDLDMVAGNLPLFIERTELAEHDIVTYSWGDVHRNARDILTLWKGCPHLGSELQKELLLKVAWVRRMESKGMKSYPKRFQSAEGCYSHAAAQMPGIRIKMAHKQFVGLSVPSEEVVYVIRGAVWQCPADAHVSVDELAKHSQQPCSASLPGVQEALGTRLPLRVSSEGCGKWMPVEYRMCASLPEPPERERDTVSFSIELEGGQFYAQRFRTTLRVLDNGCRQGAFFHMQEWKKLWDFSSHGVDPLELSPGTDPPSFLPSFTISTDGVALLT</sequence>
<dbReference type="GeneID" id="17262148"/>
<dbReference type="Pfam" id="PF20330">
    <property type="entry name" value="DUF6625"/>
    <property type="match status" value="1"/>
</dbReference>
<dbReference type="eggNOG" id="ENOG502S1KX">
    <property type="taxonomic scope" value="Eukaryota"/>
</dbReference>
<protein>
    <submittedName>
        <fullName evidence="3">Uncharacterized protein</fullName>
    </submittedName>
</protein>
<dbReference type="AlphaFoldDB" id="A0A0D3IXQ8"/>
<keyword evidence="2" id="KW-1133">Transmembrane helix</keyword>
<dbReference type="HOGENOM" id="CLU_453031_0_0_1"/>
<dbReference type="KEGG" id="ehx:EMIHUDRAFT_103122"/>
<feature type="region of interest" description="Disordered" evidence="1">
    <location>
        <begin position="183"/>
        <end position="204"/>
    </location>
</feature>
<dbReference type="RefSeq" id="XP_005768472.1">
    <property type="nucleotide sequence ID" value="XM_005768415.1"/>
</dbReference>
<reference evidence="3" key="2">
    <citation type="submission" date="2024-10" db="UniProtKB">
        <authorList>
            <consortium name="EnsemblProtists"/>
        </authorList>
    </citation>
    <scope>IDENTIFICATION</scope>
</reference>
<proteinExistence type="predicted"/>
<evidence type="ECO:0000256" key="2">
    <source>
        <dbReference type="SAM" id="Phobius"/>
    </source>
</evidence>
<feature type="transmembrane region" description="Helical" evidence="2">
    <location>
        <begin position="21"/>
        <end position="42"/>
    </location>
</feature>
<keyword evidence="4" id="KW-1185">Reference proteome</keyword>